<name>A0A1I5EFI0_9ACTN</name>
<protein>
    <submittedName>
        <fullName evidence="2">Glycosyltransferase involved in cell wall bisynthesis</fullName>
    </submittedName>
</protein>
<proteinExistence type="predicted"/>
<evidence type="ECO:0000313" key="3">
    <source>
        <dbReference type="Proteomes" id="UP000183642"/>
    </source>
</evidence>
<sequence>MGGRDDPRGSPPGHPEQGFLYSVAIACHNAAPYVADAVRSAMTQDPPPAEIVVCDDGSTDGSAEVLRGLGNAVRVVRHERNRGEAAAKNAAVAATTSPWVALLDADDEMLPGRMAAVRDLIASDPDLAIVTTDAVLVHDGVELGNWYSAHYPFAATDQRRVLLERNFVFGNVVVRRDAFTVAGGFDPTIAHATDWDLWIRMVHSGSRVGCVDRPLARYRIHESSLSSDRAAMSASTAALLRRTVRRLDLTVEEVDTASTTAAEQDRIATRYRLKQALARPAAPVRRLALAVARDRAQPRRSRLLAAGTLLLPGVARAAERRRTATWWEGPGGMRLPRRRRRVLVTLPDRPWPTDGGKRTRSATTLRALAALPDVDLDVLVLFAGPPVEHPLPPGVRAQRCLQVDAGPRPRPVAAVVLLVRRVPWHIAVRRWDLARAAVRNLGRAPYDLVWFGSTDHAVSLSRTVRSRRTVVDMDDVESPKIAGFLALPPDSPTLRPRLRVQRRVELPLWRRLERRVLRRSDAVVVCSELDRQRLGSGPVEVVPNTYAGPVPSHAAWTPPPVPTFVLVGTYWYPPNVDAAVHMATRVMPHLLRSTPTAKVRLVGRGGLDLLGDVEGLPGVEVVGDVADVAPELHSATAAVVPVRFGGGTRVKILEAFALGVPVISTSLGCEGLDAVDGVHLLVADTPEQFAAACARLAADPAEGRRLGEAGCRLFAARYSPAEVTSAVSVLAERVLGTPA</sequence>
<reference evidence="3" key="1">
    <citation type="submission" date="2016-10" db="EMBL/GenBank/DDBJ databases">
        <authorList>
            <person name="Varghese N."/>
            <person name="Submissions S."/>
        </authorList>
    </citation>
    <scope>NUCLEOTIDE SEQUENCE [LARGE SCALE GENOMIC DNA]</scope>
    <source>
        <strain evidence="3">DSM 43161</strain>
    </source>
</reference>
<dbReference type="PROSITE" id="PS51257">
    <property type="entry name" value="PROKAR_LIPOPROTEIN"/>
    <property type="match status" value="1"/>
</dbReference>
<dbReference type="InterPro" id="IPR029044">
    <property type="entry name" value="Nucleotide-diphossugar_trans"/>
</dbReference>
<dbReference type="PANTHER" id="PTHR43685">
    <property type="entry name" value="GLYCOSYLTRANSFERASE"/>
    <property type="match status" value="1"/>
</dbReference>
<dbReference type="PANTHER" id="PTHR43685:SF2">
    <property type="entry name" value="GLYCOSYLTRANSFERASE 2-LIKE DOMAIN-CONTAINING PROTEIN"/>
    <property type="match status" value="1"/>
</dbReference>
<dbReference type="Gene3D" id="3.40.50.2000">
    <property type="entry name" value="Glycogen Phosphorylase B"/>
    <property type="match status" value="1"/>
</dbReference>
<dbReference type="Gene3D" id="3.90.550.10">
    <property type="entry name" value="Spore Coat Polysaccharide Biosynthesis Protein SpsA, Chain A"/>
    <property type="match status" value="1"/>
</dbReference>
<dbReference type="InterPro" id="IPR001173">
    <property type="entry name" value="Glyco_trans_2-like"/>
</dbReference>
<evidence type="ECO:0000313" key="2">
    <source>
        <dbReference type="EMBL" id="SFO10235.1"/>
    </source>
</evidence>
<dbReference type="InterPro" id="IPR050834">
    <property type="entry name" value="Glycosyltransf_2"/>
</dbReference>
<dbReference type="SUPFAM" id="SSF53756">
    <property type="entry name" value="UDP-Glycosyltransferase/glycogen phosphorylase"/>
    <property type="match status" value="1"/>
</dbReference>
<dbReference type="Proteomes" id="UP000183642">
    <property type="component" value="Unassembled WGS sequence"/>
</dbReference>
<keyword evidence="2" id="KW-0808">Transferase</keyword>
<dbReference type="RefSeq" id="WP_075012806.1">
    <property type="nucleotide sequence ID" value="NZ_FOWE01000003.1"/>
</dbReference>
<dbReference type="EMBL" id="FOWE01000003">
    <property type="protein sequence ID" value="SFO10235.1"/>
    <property type="molecule type" value="Genomic_DNA"/>
</dbReference>
<dbReference type="Pfam" id="PF00535">
    <property type="entry name" value="Glycos_transf_2"/>
    <property type="match status" value="1"/>
</dbReference>
<accession>A0A1I5EFI0</accession>
<organism evidence="2 3">
    <name type="scientific">Geodermatophilus obscurus</name>
    <dbReference type="NCBI Taxonomy" id="1861"/>
    <lineage>
        <taxon>Bacteria</taxon>
        <taxon>Bacillati</taxon>
        <taxon>Actinomycetota</taxon>
        <taxon>Actinomycetes</taxon>
        <taxon>Geodermatophilales</taxon>
        <taxon>Geodermatophilaceae</taxon>
        <taxon>Geodermatophilus</taxon>
    </lineage>
</organism>
<dbReference type="SUPFAM" id="SSF53448">
    <property type="entry name" value="Nucleotide-diphospho-sugar transferases"/>
    <property type="match status" value="1"/>
</dbReference>
<feature type="domain" description="Glycosyltransferase 2-like" evidence="1">
    <location>
        <begin position="22"/>
        <end position="179"/>
    </location>
</feature>
<dbReference type="Pfam" id="PF13692">
    <property type="entry name" value="Glyco_trans_1_4"/>
    <property type="match status" value="1"/>
</dbReference>
<dbReference type="GO" id="GO:0016740">
    <property type="term" value="F:transferase activity"/>
    <property type="evidence" value="ECO:0007669"/>
    <property type="project" value="UniProtKB-KW"/>
</dbReference>
<dbReference type="OrthoDB" id="9788101at2"/>
<gene>
    <name evidence="2" type="ORF">SAMN05660359_01402</name>
</gene>
<dbReference type="AlphaFoldDB" id="A0A1I5EFI0"/>
<evidence type="ECO:0000259" key="1">
    <source>
        <dbReference type="Pfam" id="PF00535"/>
    </source>
</evidence>
<keyword evidence="3" id="KW-1185">Reference proteome</keyword>